<accession>V9LSV3</accession>
<dbReference type="InterPro" id="IPR037205">
    <property type="entry name" value="ChaB_sf"/>
</dbReference>
<dbReference type="EMBL" id="JX193905">
    <property type="protein sequence ID" value="AFS51972.1"/>
    <property type="molecule type" value="Genomic_DNA"/>
</dbReference>
<protein>
    <submittedName>
        <fullName evidence="2">DekiORF95</fullName>
    </submittedName>
</protein>
<dbReference type="SUPFAM" id="SSF140376">
    <property type="entry name" value="ChaB-like"/>
    <property type="match status" value="1"/>
</dbReference>
<evidence type="ECO:0000313" key="2">
    <source>
        <dbReference type="EMBL" id="AFS51972.1"/>
    </source>
</evidence>
<feature type="compositionally biased region" description="Acidic residues" evidence="1">
    <location>
        <begin position="75"/>
        <end position="94"/>
    </location>
</feature>
<feature type="compositionally biased region" description="Acidic residues" evidence="1">
    <location>
        <begin position="167"/>
        <end position="187"/>
    </location>
</feature>
<name>V9LSV3_9ABAC</name>
<evidence type="ECO:0000256" key="1">
    <source>
        <dbReference type="SAM" id="MobiDB-lite"/>
    </source>
</evidence>
<dbReference type="InterPro" id="IPR009317">
    <property type="entry name" value="ChaB"/>
</dbReference>
<reference evidence="2" key="1">
    <citation type="submission" date="2012-06" db="EMBL/GenBank/DDBJ databases">
        <title>Genomic sequencing and analysis of the Dendrolimus kikuchii nucleopolyhedrovirus.</title>
        <authorList>
            <person name="Yang M.M."/>
        </authorList>
    </citation>
    <scope>NUCLEOTIDE SEQUENCE</scope>
    <source>
        <strain evidence="2">YN</strain>
    </source>
</reference>
<proteinExistence type="predicted"/>
<organism evidence="2">
    <name type="scientific">Dendrolimus kikuchii nucleopolyhedrovirus</name>
    <dbReference type="NCBI Taxonomy" id="1219875"/>
    <lineage>
        <taxon>Viruses</taxon>
        <taxon>Viruses incertae sedis</taxon>
        <taxon>Naldaviricetes</taxon>
        <taxon>Lefavirales</taxon>
        <taxon>Baculoviridae</taxon>
        <taxon>Alphabaculovirus</taxon>
    </lineage>
</organism>
<feature type="region of interest" description="Disordered" evidence="1">
    <location>
        <begin position="73"/>
        <end position="187"/>
    </location>
</feature>
<dbReference type="Pfam" id="PF06150">
    <property type="entry name" value="ChaB"/>
    <property type="match status" value="1"/>
</dbReference>
<sequence length="187" mass="21765">MYQIPDMLYKESMPPRAKKLFVKTFSKFHKLNGGDEDVAMQKARKALEEKYVKIDYLNNSWIPRTAAYEIVKDDIDTDDNDDDDDDDDDNDEDKSNDNYAIQKLKPLNRTNYDTDNSDNEADMIIGNNSSSSKGVKKKYLSNTMSAARPANRFRRHQQQHNRTSPETSDDDDDNDDDDDDDYDYYVD</sequence>